<dbReference type="GO" id="GO:0003924">
    <property type="term" value="F:GTPase activity"/>
    <property type="evidence" value="ECO:0007669"/>
    <property type="project" value="InterPro"/>
</dbReference>
<dbReference type="PROSITE" id="PS51419">
    <property type="entry name" value="RAB"/>
    <property type="match status" value="1"/>
</dbReference>
<proteinExistence type="inferred from homology"/>
<comment type="subcellular location">
    <subcellularLocation>
        <location evidence="1">Secreted</location>
    </subcellularLocation>
</comment>
<sequence>MALSTMVRSPVLLGAIFLSVFPGPSGADRDMPKLAEWKLCADEECSHPISMAVALQDYMAPDCRFLNVYRGQVVYVFSKLKGRGRLFWGGSVQGDYYGDAAARLGYFPSSIVREDLILKPAKIDMKTDKWDFYCQLLTKSVPPPGAASLPPPPPTYSANRSSGLRPFRLGPFHDTNLRHPSRPLPSESANPGVGQAWPGIRGSGGSRGSGGGEGGSGGTGSRSGKELRLQPEWSGCQPRSRRGRGAILRPSAVATEPWPRPTFIENKCESLAGPWKRGCGHVKQDSNHTIGVEFGSRVVNVGGKTVKLQIWDTAGQERFRSVTRSYYRGAAGALLVYDITSRETYNSLAAWLTDARTLASPNIVVILCGNKKDLDPEREVTFLEASRFAQENELMFLETSALTGENVEEAFLKCARTILNKIDSGELDPERMGSGIQYGDVSLRQLRQPRSAQAVAPQPCGC</sequence>
<dbReference type="PRINTS" id="PR00449">
    <property type="entry name" value="RASTRNSFRMNG"/>
</dbReference>
<comment type="caution">
    <text evidence="12">The sequence shown here is derived from an EMBL/GenBank/DDBJ whole genome shotgun (WGS) entry which is preliminary data.</text>
</comment>
<organism evidence="12 13">
    <name type="scientific">Myodes glareolus</name>
    <name type="common">Bank vole</name>
    <name type="synonym">Clethrionomys glareolus</name>
    <dbReference type="NCBI Taxonomy" id="447135"/>
    <lineage>
        <taxon>Eukaryota</taxon>
        <taxon>Metazoa</taxon>
        <taxon>Chordata</taxon>
        <taxon>Craniata</taxon>
        <taxon>Vertebrata</taxon>
        <taxon>Euteleostomi</taxon>
        <taxon>Mammalia</taxon>
        <taxon>Eutheria</taxon>
        <taxon>Euarchontoglires</taxon>
        <taxon>Glires</taxon>
        <taxon>Rodentia</taxon>
        <taxon>Myomorpha</taxon>
        <taxon>Muroidea</taxon>
        <taxon>Cricetidae</taxon>
        <taxon>Arvicolinae</taxon>
        <taxon>Myodes</taxon>
    </lineage>
</organism>
<dbReference type="SMART" id="SM00173">
    <property type="entry name" value="RAS"/>
    <property type="match status" value="1"/>
</dbReference>
<dbReference type="InterPro" id="IPR001806">
    <property type="entry name" value="Small_GTPase"/>
</dbReference>
<dbReference type="Gene3D" id="3.40.50.300">
    <property type="entry name" value="P-loop containing nucleotide triphosphate hydrolases"/>
    <property type="match status" value="1"/>
</dbReference>
<dbReference type="FunFam" id="2.30.30.40:FF:000175">
    <property type="entry name" value="Melanoma-derived growth regulatory protein"/>
    <property type="match status" value="1"/>
</dbReference>
<dbReference type="SMART" id="SM00326">
    <property type="entry name" value="SH3"/>
    <property type="match status" value="1"/>
</dbReference>
<dbReference type="Proteomes" id="UP001488838">
    <property type="component" value="Unassembled WGS sequence"/>
</dbReference>
<evidence type="ECO:0000256" key="2">
    <source>
        <dbReference type="ARBA" id="ARBA00022443"/>
    </source>
</evidence>
<evidence type="ECO:0000256" key="6">
    <source>
        <dbReference type="ARBA" id="ARBA00023157"/>
    </source>
</evidence>
<keyword evidence="4 10" id="KW-0732">Signal</keyword>
<keyword evidence="13" id="KW-1185">Reference proteome</keyword>
<accession>A0AAW0HFN5</accession>
<dbReference type="Gene3D" id="2.30.30.40">
    <property type="entry name" value="SH3 Domains"/>
    <property type="match status" value="1"/>
</dbReference>
<feature type="region of interest" description="Disordered" evidence="9">
    <location>
        <begin position="143"/>
        <end position="243"/>
    </location>
</feature>
<gene>
    <name evidence="12" type="ORF">U0070_007075</name>
</gene>
<dbReference type="EMBL" id="JBBHLL010000517">
    <property type="protein sequence ID" value="KAK7801161.1"/>
    <property type="molecule type" value="Genomic_DNA"/>
</dbReference>
<dbReference type="PROSITE" id="PS50002">
    <property type="entry name" value="SH3"/>
    <property type="match status" value="1"/>
</dbReference>
<evidence type="ECO:0000259" key="11">
    <source>
        <dbReference type="PROSITE" id="PS50002"/>
    </source>
</evidence>
<dbReference type="FunFam" id="3.40.50.300:FF:004198">
    <property type="entry name" value="Secretion related GTPase SrgD (AFU_orthologue AFUA_1G07680)"/>
    <property type="match status" value="1"/>
</dbReference>
<dbReference type="PANTHER" id="PTHR47312:SF1">
    <property type="entry name" value="MELANOMA-DERIVED GROWTH REGULATORY PROTEIN"/>
    <property type="match status" value="1"/>
</dbReference>
<dbReference type="PANTHER" id="PTHR47312">
    <property type="entry name" value="MELANOMA-DERIVED GROWTH REGULATORY PROTEIN"/>
    <property type="match status" value="1"/>
</dbReference>
<dbReference type="Pfam" id="PF07653">
    <property type="entry name" value="SH3_2"/>
    <property type="match status" value="1"/>
</dbReference>
<dbReference type="InterPro" id="IPR001452">
    <property type="entry name" value="SH3_domain"/>
</dbReference>
<evidence type="ECO:0000313" key="12">
    <source>
        <dbReference type="EMBL" id="KAK7801161.1"/>
    </source>
</evidence>
<evidence type="ECO:0000256" key="3">
    <source>
        <dbReference type="ARBA" id="ARBA00022525"/>
    </source>
</evidence>
<feature type="chain" id="PRO_5043810533" description="SH3 domain-containing protein" evidence="10">
    <location>
        <begin position="28"/>
        <end position="462"/>
    </location>
</feature>
<dbReference type="SMART" id="SM00175">
    <property type="entry name" value="RAB"/>
    <property type="match status" value="1"/>
</dbReference>
<reference evidence="12 13" key="1">
    <citation type="journal article" date="2023" name="bioRxiv">
        <title>Conserved and derived expression patterns and positive selection on dental genes reveal complex evolutionary context of ever-growing rodent molars.</title>
        <authorList>
            <person name="Calamari Z.T."/>
            <person name="Song A."/>
            <person name="Cohen E."/>
            <person name="Akter M."/>
            <person name="Roy R.D."/>
            <person name="Hallikas O."/>
            <person name="Christensen M.M."/>
            <person name="Li P."/>
            <person name="Marangoni P."/>
            <person name="Jernvall J."/>
            <person name="Klein O.D."/>
        </authorList>
    </citation>
    <scope>NUCLEOTIDE SEQUENCE [LARGE SCALE GENOMIC DNA]</scope>
    <source>
        <strain evidence="12">V071</strain>
    </source>
</reference>
<feature type="domain" description="SH3" evidence="11">
    <location>
        <begin position="47"/>
        <end position="117"/>
    </location>
</feature>
<feature type="compositionally biased region" description="Gly residues" evidence="9">
    <location>
        <begin position="201"/>
        <end position="221"/>
    </location>
</feature>
<dbReference type="SUPFAM" id="SSF52540">
    <property type="entry name" value="P-loop containing nucleoside triphosphate hydrolases"/>
    <property type="match status" value="1"/>
</dbReference>
<dbReference type="InterPro" id="IPR005225">
    <property type="entry name" value="Small_GTP-bd"/>
</dbReference>
<evidence type="ECO:0000256" key="7">
    <source>
        <dbReference type="ARBA" id="ARBA00061486"/>
    </source>
</evidence>
<dbReference type="SMART" id="SM00176">
    <property type="entry name" value="RAN"/>
    <property type="match status" value="1"/>
</dbReference>
<evidence type="ECO:0000256" key="4">
    <source>
        <dbReference type="ARBA" id="ARBA00022729"/>
    </source>
</evidence>
<keyword evidence="6" id="KW-1015">Disulfide bond</keyword>
<dbReference type="InterPro" id="IPR043369">
    <property type="entry name" value="MIA"/>
</dbReference>
<comment type="similarity">
    <text evidence="7">Belongs to the MIA/OTOR family.</text>
</comment>
<feature type="signal peptide" evidence="10">
    <location>
        <begin position="1"/>
        <end position="27"/>
    </location>
</feature>
<keyword evidence="2 8" id="KW-0728">SH3 domain</keyword>
<dbReference type="SMART" id="SM00174">
    <property type="entry name" value="RHO"/>
    <property type="match status" value="1"/>
</dbReference>
<dbReference type="AlphaFoldDB" id="A0AAW0HFN5"/>
<dbReference type="Pfam" id="PF00071">
    <property type="entry name" value="Ras"/>
    <property type="match status" value="1"/>
</dbReference>
<dbReference type="NCBIfam" id="TIGR00231">
    <property type="entry name" value="small_GTP"/>
    <property type="match status" value="1"/>
</dbReference>
<dbReference type="InterPro" id="IPR027417">
    <property type="entry name" value="P-loop_NTPase"/>
</dbReference>
<dbReference type="GO" id="GO:0005525">
    <property type="term" value="F:GTP binding"/>
    <property type="evidence" value="ECO:0007669"/>
    <property type="project" value="InterPro"/>
</dbReference>
<dbReference type="GO" id="GO:0030198">
    <property type="term" value="P:extracellular matrix organization"/>
    <property type="evidence" value="ECO:0007669"/>
    <property type="project" value="TreeGrafter"/>
</dbReference>
<dbReference type="SUPFAM" id="SSF50044">
    <property type="entry name" value="SH3-domain"/>
    <property type="match status" value="1"/>
</dbReference>
<dbReference type="GO" id="GO:0005576">
    <property type="term" value="C:extracellular region"/>
    <property type="evidence" value="ECO:0007669"/>
    <property type="project" value="UniProtKB-SubCell"/>
</dbReference>
<keyword evidence="3" id="KW-0964">Secreted</keyword>
<evidence type="ECO:0000313" key="13">
    <source>
        <dbReference type="Proteomes" id="UP001488838"/>
    </source>
</evidence>
<evidence type="ECO:0000256" key="10">
    <source>
        <dbReference type="SAM" id="SignalP"/>
    </source>
</evidence>
<dbReference type="PROSITE" id="PS51421">
    <property type="entry name" value="RAS"/>
    <property type="match status" value="1"/>
</dbReference>
<keyword evidence="5" id="KW-0547">Nucleotide-binding</keyword>
<dbReference type="InterPro" id="IPR036028">
    <property type="entry name" value="SH3-like_dom_sf"/>
</dbReference>
<evidence type="ECO:0000256" key="9">
    <source>
        <dbReference type="SAM" id="MobiDB-lite"/>
    </source>
</evidence>
<name>A0AAW0HFN5_MYOGA</name>
<protein>
    <recommendedName>
        <fullName evidence="11">SH3 domain-containing protein</fullName>
    </recommendedName>
</protein>
<evidence type="ECO:0000256" key="1">
    <source>
        <dbReference type="ARBA" id="ARBA00004613"/>
    </source>
</evidence>
<evidence type="ECO:0000256" key="5">
    <source>
        <dbReference type="ARBA" id="ARBA00022741"/>
    </source>
</evidence>
<evidence type="ECO:0000256" key="8">
    <source>
        <dbReference type="PROSITE-ProRule" id="PRU00192"/>
    </source>
</evidence>
<feature type="compositionally biased region" description="Pro residues" evidence="9">
    <location>
        <begin position="143"/>
        <end position="155"/>
    </location>
</feature>